<name>A0A0B0PLU2_GOSAR</name>
<protein>
    <submittedName>
        <fullName evidence="1">Uncharacterized protein</fullName>
    </submittedName>
</protein>
<gene>
    <name evidence="1" type="ORF">F383_05307</name>
</gene>
<dbReference type="EMBL" id="KN433882">
    <property type="protein sequence ID" value="KHG25807.1"/>
    <property type="molecule type" value="Genomic_DNA"/>
</dbReference>
<evidence type="ECO:0000313" key="1">
    <source>
        <dbReference type="EMBL" id="KHG25807.1"/>
    </source>
</evidence>
<dbReference type="AlphaFoldDB" id="A0A0B0PLU2"/>
<evidence type="ECO:0000313" key="2">
    <source>
        <dbReference type="Proteomes" id="UP000032142"/>
    </source>
</evidence>
<organism evidence="1 2">
    <name type="scientific">Gossypium arboreum</name>
    <name type="common">Tree cotton</name>
    <name type="synonym">Gossypium nanking</name>
    <dbReference type="NCBI Taxonomy" id="29729"/>
    <lineage>
        <taxon>Eukaryota</taxon>
        <taxon>Viridiplantae</taxon>
        <taxon>Streptophyta</taxon>
        <taxon>Embryophyta</taxon>
        <taxon>Tracheophyta</taxon>
        <taxon>Spermatophyta</taxon>
        <taxon>Magnoliopsida</taxon>
        <taxon>eudicotyledons</taxon>
        <taxon>Gunneridae</taxon>
        <taxon>Pentapetalae</taxon>
        <taxon>rosids</taxon>
        <taxon>malvids</taxon>
        <taxon>Malvales</taxon>
        <taxon>Malvaceae</taxon>
        <taxon>Malvoideae</taxon>
        <taxon>Gossypium</taxon>
    </lineage>
</organism>
<sequence>MIDRRPNGTTREVYVPLGNKALNGQHPRGQYQLMGTTTAQRRISQYVESV</sequence>
<dbReference type="Proteomes" id="UP000032142">
    <property type="component" value="Unassembled WGS sequence"/>
</dbReference>
<reference evidence="2" key="1">
    <citation type="submission" date="2014-09" db="EMBL/GenBank/DDBJ databases">
        <authorList>
            <person name="Mudge J."/>
            <person name="Ramaraj T."/>
            <person name="Lindquist I.E."/>
            <person name="Bharti A.K."/>
            <person name="Sundararajan A."/>
            <person name="Cameron C.T."/>
            <person name="Woodward J.E."/>
            <person name="May G.D."/>
            <person name="Brubaker C."/>
            <person name="Broadhvest J."/>
            <person name="Wilkins T.A."/>
        </authorList>
    </citation>
    <scope>NUCLEOTIDE SEQUENCE</scope>
    <source>
        <strain evidence="2">cv. AKA8401</strain>
    </source>
</reference>
<accession>A0A0B0PLU2</accession>
<proteinExistence type="predicted"/>
<keyword evidence="2" id="KW-1185">Reference proteome</keyword>